<dbReference type="CDD" id="cd00090">
    <property type="entry name" value="HTH_ARSR"/>
    <property type="match status" value="1"/>
</dbReference>
<dbReference type="AlphaFoldDB" id="A0A2T0TEB6"/>
<protein>
    <submittedName>
        <fullName evidence="2">DNA-binding MarR family transcriptional regulator</fullName>
    </submittedName>
</protein>
<dbReference type="SUPFAM" id="SSF46785">
    <property type="entry name" value="Winged helix' DNA-binding domain"/>
    <property type="match status" value="1"/>
</dbReference>
<name>A0A2T0TEB6_9PSEU</name>
<evidence type="ECO:0000313" key="3">
    <source>
        <dbReference type="Proteomes" id="UP000239494"/>
    </source>
</evidence>
<dbReference type="InterPro" id="IPR027395">
    <property type="entry name" value="WH_DNA-bd_dom"/>
</dbReference>
<dbReference type="Gene3D" id="1.10.10.10">
    <property type="entry name" value="Winged helix-like DNA-binding domain superfamily/Winged helix DNA-binding domain"/>
    <property type="match status" value="1"/>
</dbReference>
<dbReference type="GO" id="GO:0003677">
    <property type="term" value="F:DNA binding"/>
    <property type="evidence" value="ECO:0007669"/>
    <property type="project" value="UniProtKB-KW"/>
</dbReference>
<dbReference type="EMBL" id="PVTF01000003">
    <property type="protein sequence ID" value="PRY44015.1"/>
    <property type="molecule type" value="Genomic_DNA"/>
</dbReference>
<evidence type="ECO:0000313" key="2">
    <source>
        <dbReference type="EMBL" id="PRY44015.1"/>
    </source>
</evidence>
<keyword evidence="2" id="KW-0238">DNA-binding</keyword>
<gene>
    <name evidence="2" type="ORF">CLV43_103766</name>
</gene>
<organism evidence="2 3">
    <name type="scientific">Umezawaea tangerina</name>
    <dbReference type="NCBI Taxonomy" id="84725"/>
    <lineage>
        <taxon>Bacteria</taxon>
        <taxon>Bacillati</taxon>
        <taxon>Actinomycetota</taxon>
        <taxon>Actinomycetes</taxon>
        <taxon>Pseudonocardiales</taxon>
        <taxon>Pseudonocardiaceae</taxon>
        <taxon>Umezawaea</taxon>
    </lineage>
</organism>
<dbReference type="InterPro" id="IPR036390">
    <property type="entry name" value="WH_DNA-bd_sf"/>
</dbReference>
<accession>A0A2T0TEB6</accession>
<dbReference type="RefSeq" id="WP_106187497.1">
    <property type="nucleotide sequence ID" value="NZ_PVTF01000003.1"/>
</dbReference>
<dbReference type="OrthoDB" id="4952043at2"/>
<dbReference type="PANTHER" id="PTHR37318">
    <property type="entry name" value="BSL7504 PROTEIN"/>
    <property type="match status" value="1"/>
</dbReference>
<evidence type="ECO:0000259" key="1">
    <source>
        <dbReference type="Pfam" id="PF13601"/>
    </source>
</evidence>
<dbReference type="Pfam" id="PF13601">
    <property type="entry name" value="HTH_34"/>
    <property type="match status" value="1"/>
</dbReference>
<feature type="domain" description="Winged helix DNA-binding" evidence="1">
    <location>
        <begin position="15"/>
        <end position="93"/>
    </location>
</feature>
<reference evidence="2 3" key="1">
    <citation type="submission" date="2018-03" db="EMBL/GenBank/DDBJ databases">
        <title>Genomic Encyclopedia of Archaeal and Bacterial Type Strains, Phase II (KMG-II): from individual species to whole genera.</title>
        <authorList>
            <person name="Goeker M."/>
        </authorList>
    </citation>
    <scope>NUCLEOTIDE SEQUENCE [LARGE SCALE GENOMIC DNA]</scope>
    <source>
        <strain evidence="2 3">DSM 44720</strain>
    </source>
</reference>
<keyword evidence="3" id="KW-1185">Reference proteome</keyword>
<sequence length="103" mass="11152">MTEPKFDELVHAPTRLSIVSLLAAAEWADFKFLRDTAGMSDSALSKQLTTLEDAGYVEIRKHFVGKRPRTSARLTPAGRTAFDGHVAALQEIVARAGATVLPS</sequence>
<proteinExistence type="predicted"/>
<dbReference type="PANTHER" id="PTHR37318:SF1">
    <property type="entry name" value="BSL7504 PROTEIN"/>
    <property type="match status" value="1"/>
</dbReference>
<dbReference type="InterPro" id="IPR011991">
    <property type="entry name" value="ArsR-like_HTH"/>
</dbReference>
<comment type="caution">
    <text evidence="2">The sequence shown here is derived from an EMBL/GenBank/DDBJ whole genome shotgun (WGS) entry which is preliminary data.</text>
</comment>
<dbReference type="InterPro" id="IPR036388">
    <property type="entry name" value="WH-like_DNA-bd_sf"/>
</dbReference>
<dbReference type="Proteomes" id="UP000239494">
    <property type="component" value="Unassembled WGS sequence"/>
</dbReference>